<sequence length="301" mass="34963">MKDIYRLETISQVCDFLHTEKPKHPLVTIIPHGVTMDDRFSGKTIVADMYQVILKPDSDGSFAYGRNTYDFQEGTLVFIKPGQVFTMPHWDKNTAKGGWMLLFHPDLIRKSELGKHIDNYSFFSYESHEALHLSDEEKNEISLISEKIKKEYSQNIDKHSQKLIVSNIELILDYSTRFYDRQFYTRSNLNQDVVSRFEQLLKDYYASNKQLESGIPTVSYCGAELNMSSNYLSDLLKKETGRNAMEHIHFYVIDKAKTQLLNSSEPASQIGYGLGFEYPQHFSKIFKKRTGMTPAEYRRVN</sequence>
<evidence type="ECO:0000256" key="1">
    <source>
        <dbReference type="ARBA" id="ARBA00023015"/>
    </source>
</evidence>
<dbReference type="GO" id="GO:0003700">
    <property type="term" value="F:DNA-binding transcription factor activity"/>
    <property type="evidence" value="ECO:0007669"/>
    <property type="project" value="InterPro"/>
</dbReference>
<reference evidence="5 6" key="1">
    <citation type="journal article" date="2017" name="Front. Microbiol.">
        <title>Labilibaculum manganireducens gen. nov., sp. nov. and Labilibaculum filiforme sp. nov., Novel Bacteroidetes Isolated from Subsurface Sediments of the Baltic Sea.</title>
        <authorList>
            <person name="Vandieken V."/>
            <person name="Marshall I.P."/>
            <person name="Niemann H."/>
            <person name="Engelen B."/>
            <person name="Cypionka H."/>
        </authorList>
    </citation>
    <scope>NUCLEOTIDE SEQUENCE [LARGE SCALE GENOMIC DNA]</scope>
    <source>
        <strain evidence="5 6">59.16B</strain>
    </source>
</reference>
<protein>
    <submittedName>
        <fullName evidence="5">AraC family transcriptional regulator</fullName>
    </submittedName>
</protein>
<dbReference type="PANTHER" id="PTHR43280:SF32">
    <property type="entry name" value="TRANSCRIPTIONAL REGULATORY PROTEIN"/>
    <property type="match status" value="1"/>
</dbReference>
<feature type="domain" description="HTH araC/xylS-type" evidence="4">
    <location>
        <begin position="195"/>
        <end position="300"/>
    </location>
</feature>
<dbReference type="PRINTS" id="PR00032">
    <property type="entry name" value="HTHARAC"/>
</dbReference>
<evidence type="ECO:0000256" key="2">
    <source>
        <dbReference type="ARBA" id="ARBA00023125"/>
    </source>
</evidence>
<keyword evidence="2" id="KW-0238">DNA-binding</keyword>
<dbReference type="Proteomes" id="UP000233535">
    <property type="component" value="Unassembled WGS sequence"/>
</dbReference>
<dbReference type="Gene3D" id="1.10.10.60">
    <property type="entry name" value="Homeodomain-like"/>
    <property type="match status" value="2"/>
</dbReference>
<dbReference type="PROSITE" id="PS01124">
    <property type="entry name" value="HTH_ARAC_FAMILY_2"/>
    <property type="match status" value="1"/>
</dbReference>
<name>A0A2N3HWA8_9BACT</name>
<dbReference type="EMBL" id="MVDD01000009">
    <property type="protein sequence ID" value="PKQ62313.1"/>
    <property type="molecule type" value="Genomic_DNA"/>
</dbReference>
<dbReference type="InterPro" id="IPR020449">
    <property type="entry name" value="Tscrpt_reg_AraC-type_HTH"/>
</dbReference>
<dbReference type="RefSeq" id="WP_101261967.1">
    <property type="nucleotide sequence ID" value="NZ_MVDD01000009.1"/>
</dbReference>
<evidence type="ECO:0000313" key="6">
    <source>
        <dbReference type="Proteomes" id="UP000233535"/>
    </source>
</evidence>
<dbReference type="Pfam" id="PF12833">
    <property type="entry name" value="HTH_18"/>
    <property type="match status" value="1"/>
</dbReference>
<dbReference type="GO" id="GO:0043565">
    <property type="term" value="F:sequence-specific DNA binding"/>
    <property type="evidence" value="ECO:0007669"/>
    <property type="project" value="InterPro"/>
</dbReference>
<dbReference type="PANTHER" id="PTHR43280">
    <property type="entry name" value="ARAC-FAMILY TRANSCRIPTIONAL REGULATOR"/>
    <property type="match status" value="1"/>
</dbReference>
<gene>
    <name evidence="5" type="ORF">BZG02_13470</name>
</gene>
<dbReference type="InterPro" id="IPR018060">
    <property type="entry name" value="HTH_AraC"/>
</dbReference>
<keyword evidence="6" id="KW-1185">Reference proteome</keyword>
<dbReference type="AlphaFoldDB" id="A0A2N3HWA8"/>
<dbReference type="OrthoDB" id="2600165at2"/>
<evidence type="ECO:0000313" key="5">
    <source>
        <dbReference type="EMBL" id="PKQ62313.1"/>
    </source>
</evidence>
<evidence type="ECO:0000256" key="3">
    <source>
        <dbReference type="ARBA" id="ARBA00023163"/>
    </source>
</evidence>
<evidence type="ECO:0000259" key="4">
    <source>
        <dbReference type="PROSITE" id="PS01124"/>
    </source>
</evidence>
<accession>A0A2N3HWA8</accession>
<dbReference type="SMART" id="SM00342">
    <property type="entry name" value="HTH_ARAC"/>
    <property type="match status" value="1"/>
</dbReference>
<dbReference type="InterPro" id="IPR009057">
    <property type="entry name" value="Homeodomain-like_sf"/>
</dbReference>
<organism evidence="5 6">
    <name type="scientific">Labilibaculum filiforme</name>
    <dbReference type="NCBI Taxonomy" id="1940526"/>
    <lineage>
        <taxon>Bacteria</taxon>
        <taxon>Pseudomonadati</taxon>
        <taxon>Bacteroidota</taxon>
        <taxon>Bacteroidia</taxon>
        <taxon>Marinilabiliales</taxon>
        <taxon>Marinifilaceae</taxon>
        <taxon>Labilibaculum</taxon>
    </lineage>
</organism>
<dbReference type="SUPFAM" id="SSF46689">
    <property type="entry name" value="Homeodomain-like"/>
    <property type="match status" value="1"/>
</dbReference>
<keyword evidence="3" id="KW-0804">Transcription</keyword>
<comment type="caution">
    <text evidence="5">The sequence shown here is derived from an EMBL/GenBank/DDBJ whole genome shotgun (WGS) entry which is preliminary data.</text>
</comment>
<proteinExistence type="predicted"/>
<keyword evidence="1" id="KW-0805">Transcription regulation</keyword>